<comment type="similarity">
    <text evidence="1">Belongs to the NAD(P)-dependent epimerase/dehydratase family.</text>
</comment>
<evidence type="ECO:0000256" key="1">
    <source>
        <dbReference type="ARBA" id="ARBA00007637"/>
    </source>
</evidence>
<name>A0A085WRR6_9BACT</name>
<dbReference type="Proteomes" id="UP000028725">
    <property type="component" value="Unassembled WGS sequence"/>
</dbReference>
<dbReference type="OrthoDB" id="9802815at2"/>
<protein>
    <submittedName>
        <fullName evidence="3">UDP-glucose 4-epimerase</fullName>
    </submittedName>
</protein>
<dbReference type="InterPro" id="IPR001509">
    <property type="entry name" value="Epimerase_deHydtase"/>
</dbReference>
<dbReference type="AlphaFoldDB" id="A0A085WRR6"/>
<evidence type="ECO:0000313" key="4">
    <source>
        <dbReference type="Proteomes" id="UP000028725"/>
    </source>
</evidence>
<dbReference type="Gene3D" id="3.40.50.720">
    <property type="entry name" value="NAD(P)-binding Rossmann-like Domain"/>
    <property type="match status" value="1"/>
</dbReference>
<evidence type="ECO:0000259" key="2">
    <source>
        <dbReference type="Pfam" id="PF01370"/>
    </source>
</evidence>
<dbReference type="STRING" id="394096.DB31_5421"/>
<organism evidence="3 4">
    <name type="scientific">Hyalangium minutum</name>
    <dbReference type="NCBI Taxonomy" id="394096"/>
    <lineage>
        <taxon>Bacteria</taxon>
        <taxon>Pseudomonadati</taxon>
        <taxon>Myxococcota</taxon>
        <taxon>Myxococcia</taxon>
        <taxon>Myxococcales</taxon>
        <taxon>Cystobacterineae</taxon>
        <taxon>Archangiaceae</taxon>
        <taxon>Hyalangium</taxon>
    </lineage>
</organism>
<gene>
    <name evidence="3" type="ORF">DB31_5421</name>
</gene>
<accession>A0A085WRR6</accession>
<proteinExistence type="inferred from homology"/>
<dbReference type="PATRIC" id="fig|394096.3.peg.1900"/>
<evidence type="ECO:0000313" key="3">
    <source>
        <dbReference type="EMBL" id="KFE70379.1"/>
    </source>
</evidence>
<keyword evidence="4" id="KW-1185">Reference proteome</keyword>
<dbReference type="Pfam" id="PF01370">
    <property type="entry name" value="Epimerase"/>
    <property type="match status" value="1"/>
</dbReference>
<dbReference type="Gene3D" id="3.90.25.10">
    <property type="entry name" value="UDP-galactose 4-epimerase, domain 1"/>
    <property type="match status" value="1"/>
</dbReference>
<dbReference type="SUPFAM" id="SSF51735">
    <property type="entry name" value="NAD(P)-binding Rossmann-fold domains"/>
    <property type="match status" value="1"/>
</dbReference>
<sequence>MKVLVTGGAGFIGSHVCDAFLRAGHEVIALDNLSSGKRENLDPRVRLSVRDIRSPEAAELIRNERPQVICHLAAQMDVRRSVEDPRFDADANILGMLNLLEAARIAGVKKVIFSSTGGAIYGEQDVFPAPENHATRPVSPYGVSKASGELYLGYYKAQYGLQYVALRYANVYGPRQNPHGEAGVVAIFAQRLVAGQPCTIFGDGGQTRDFVFGPEVARANLLAFEKDYVGAVNIGTGIETDINQLYAGLAEAAGSKAQVTHAPGKPGEQRRSCIDPSLAKKVLGWEPSVGLSEGLRKTVEFFRSKAREPARASG</sequence>
<dbReference type="PANTHER" id="PTHR43000">
    <property type="entry name" value="DTDP-D-GLUCOSE 4,6-DEHYDRATASE-RELATED"/>
    <property type="match status" value="1"/>
</dbReference>
<dbReference type="EMBL" id="JMCB01000003">
    <property type="protein sequence ID" value="KFE70379.1"/>
    <property type="molecule type" value="Genomic_DNA"/>
</dbReference>
<feature type="domain" description="NAD-dependent epimerase/dehydratase" evidence="2">
    <location>
        <begin position="3"/>
        <end position="235"/>
    </location>
</feature>
<reference evidence="3 4" key="1">
    <citation type="submission" date="2014-04" db="EMBL/GenBank/DDBJ databases">
        <title>Genome assembly of Hyalangium minutum DSM 14724.</title>
        <authorList>
            <person name="Sharma G."/>
            <person name="Subramanian S."/>
        </authorList>
    </citation>
    <scope>NUCLEOTIDE SEQUENCE [LARGE SCALE GENOMIC DNA]</scope>
    <source>
        <strain evidence="3 4">DSM 14724</strain>
    </source>
</reference>
<dbReference type="InterPro" id="IPR036291">
    <property type="entry name" value="NAD(P)-bd_dom_sf"/>
</dbReference>
<comment type="caution">
    <text evidence="3">The sequence shown here is derived from an EMBL/GenBank/DDBJ whole genome shotgun (WGS) entry which is preliminary data.</text>
</comment>
<dbReference type="RefSeq" id="WP_044185391.1">
    <property type="nucleotide sequence ID" value="NZ_JMCB01000003.1"/>
</dbReference>